<evidence type="ECO:0000313" key="6">
    <source>
        <dbReference type="Proteomes" id="UP000215596"/>
    </source>
</evidence>
<dbReference type="InterPro" id="IPR022689">
    <property type="entry name" value="Iron_dep_repressor"/>
</dbReference>
<dbReference type="PROSITE" id="PS50917">
    <property type="entry name" value="SPOC"/>
    <property type="match status" value="1"/>
</dbReference>
<dbReference type="PANTHER" id="PTHR33164">
    <property type="entry name" value="TRANSCRIPTIONAL REGULATOR, MARR FAMILY"/>
    <property type="match status" value="1"/>
</dbReference>
<dbReference type="Pfam" id="PF01047">
    <property type="entry name" value="MarR"/>
    <property type="match status" value="1"/>
</dbReference>
<dbReference type="GO" id="GO:0003700">
    <property type="term" value="F:DNA-binding transcription factor activity"/>
    <property type="evidence" value="ECO:0007669"/>
    <property type="project" value="InterPro"/>
</dbReference>
<name>A0A268EWA6_9BACL</name>
<dbReference type="OrthoDB" id="163346at2"/>
<dbReference type="InterPro" id="IPR036388">
    <property type="entry name" value="WH-like_DNA-bd_sf"/>
</dbReference>
<dbReference type="InterPro" id="IPR011991">
    <property type="entry name" value="ArsR-like_HTH"/>
</dbReference>
<dbReference type="InterPro" id="IPR000835">
    <property type="entry name" value="HTH_MarR-typ"/>
</dbReference>
<feature type="domain" description="SPOC" evidence="2">
    <location>
        <begin position="1"/>
        <end position="134"/>
    </location>
</feature>
<dbReference type="InterPro" id="IPR039422">
    <property type="entry name" value="MarR/SlyA-like"/>
</dbReference>
<dbReference type="InterPro" id="IPR036390">
    <property type="entry name" value="WH_DNA-bd_sf"/>
</dbReference>
<dbReference type="GO" id="GO:0003677">
    <property type="term" value="F:DNA binding"/>
    <property type="evidence" value="ECO:0007669"/>
    <property type="project" value="UniProtKB-KW"/>
</dbReference>
<evidence type="ECO:0000259" key="3">
    <source>
        <dbReference type="PROSITE" id="PS50995"/>
    </source>
</evidence>
<evidence type="ECO:0000313" key="4">
    <source>
        <dbReference type="EMBL" id="MUG67592.1"/>
    </source>
</evidence>
<dbReference type="PANTHER" id="PTHR33164:SF101">
    <property type="entry name" value="TRANSCRIPTIONAL REPRESSOR MPRA"/>
    <property type="match status" value="1"/>
</dbReference>
<dbReference type="GO" id="GO:0006950">
    <property type="term" value="P:response to stress"/>
    <property type="evidence" value="ECO:0007669"/>
    <property type="project" value="TreeGrafter"/>
</dbReference>
<dbReference type="EMBL" id="NPBY01000030">
    <property type="protein sequence ID" value="PAD77412.1"/>
    <property type="molecule type" value="Genomic_DNA"/>
</dbReference>
<dbReference type="PRINTS" id="PR00598">
    <property type="entry name" value="HTHMARR"/>
</dbReference>
<dbReference type="EMBL" id="WOAA01000015">
    <property type="protein sequence ID" value="MUG67592.1"/>
    <property type="molecule type" value="Genomic_DNA"/>
</dbReference>
<dbReference type="Proteomes" id="UP000215596">
    <property type="component" value="Unassembled WGS sequence"/>
</dbReference>
<dbReference type="Proteomes" id="UP000435177">
    <property type="component" value="Unassembled WGS sequence"/>
</dbReference>
<evidence type="ECO:0000256" key="1">
    <source>
        <dbReference type="ARBA" id="ARBA00023125"/>
    </source>
</evidence>
<dbReference type="PROSITE" id="PS50995">
    <property type="entry name" value="HTH_MARR_2"/>
    <property type="match status" value="1"/>
</dbReference>
<evidence type="ECO:0000259" key="2">
    <source>
        <dbReference type="PROSITE" id="PS50917"/>
    </source>
</evidence>
<sequence length="134" mass="15366">MNMEHTPGEVRVLMSLLDRSESPELPGLKVSEISNRMRVTSPTITQFVKGLEKKGLVERVIDEKDRRAVRVCLTAEGKRVVEEVQDNVTRYMNGLVDYLGEEDSRKLTELLNKASTYRSRTLRPTEAQDMERGR</sequence>
<keyword evidence="7" id="KW-1185">Reference proteome</keyword>
<dbReference type="Gene3D" id="1.10.10.10">
    <property type="entry name" value="Winged helix-like DNA-binding domain superfamily/Winged helix DNA-binding domain"/>
    <property type="match status" value="1"/>
</dbReference>
<protein>
    <submittedName>
        <fullName evidence="4">MarR family transcriptional regulator</fullName>
    </submittedName>
</protein>
<keyword evidence="1" id="KW-0238">DNA-binding</keyword>
<accession>A0A268EWA6</accession>
<comment type="caution">
    <text evidence="5">The sequence shown here is derived from an EMBL/GenBank/DDBJ whole genome shotgun (WGS) entry which is preliminary data.</text>
</comment>
<dbReference type="CDD" id="cd00090">
    <property type="entry name" value="HTH_ARSR"/>
    <property type="match status" value="1"/>
</dbReference>
<evidence type="ECO:0000313" key="5">
    <source>
        <dbReference type="EMBL" id="PAD77412.1"/>
    </source>
</evidence>
<evidence type="ECO:0000313" key="7">
    <source>
        <dbReference type="Proteomes" id="UP000435177"/>
    </source>
</evidence>
<dbReference type="SMART" id="SM00529">
    <property type="entry name" value="HTH_DTXR"/>
    <property type="match status" value="1"/>
</dbReference>
<dbReference type="InterPro" id="IPR010912">
    <property type="entry name" value="SPOC_met"/>
</dbReference>
<organism evidence="5 6">
    <name type="scientific">Paenibacillus campinasensis</name>
    <dbReference type="NCBI Taxonomy" id="66347"/>
    <lineage>
        <taxon>Bacteria</taxon>
        <taxon>Bacillati</taxon>
        <taxon>Bacillota</taxon>
        <taxon>Bacilli</taxon>
        <taxon>Bacillales</taxon>
        <taxon>Paenibacillaceae</taxon>
        <taxon>Paenibacillus</taxon>
    </lineage>
</organism>
<dbReference type="SMART" id="SM00347">
    <property type="entry name" value="HTH_MARR"/>
    <property type="match status" value="1"/>
</dbReference>
<gene>
    <name evidence="5" type="ORF">CHH67_09850</name>
    <name evidence="4" type="ORF">GNP94_16505</name>
</gene>
<dbReference type="AlphaFoldDB" id="A0A268EWA6"/>
<reference evidence="4 7" key="2">
    <citation type="submission" date="2019-11" db="EMBL/GenBank/DDBJ databases">
        <title>Draft genome sequences of five Paenibacillus species of dairy origin.</title>
        <authorList>
            <person name="Olajide A.M."/>
            <person name="Chen S."/>
            <person name="Lapointe G."/>
        </authorList>
    </citation>
    <scope>NUCLEOTIDE SEQUENCE [LARGE SCALE GENOMIC DNA]</scope>
    <source>
        <strain evidence="4 7">3CS1</strain>
    </source>
</reference>
<dbReference type="GO" id="GO:0046914">
    <property type="term" value="F:transition metal ion binding"/>
    <property type="evidence" value="ECO:0007669"/>
    <property type="project" value="InterPro"/>
</dbReference>
<feature type="domain" description="HTH marR-type" evidence="3">
    <location>
        <begin position="1"/>
        <end position="116"/>
    </location>
</feature>
<dbReference type="SUPFAM" id="SSF46785">
    <property type="entry name" value="Winged helix' DNA-binding domain"/>
    <property type="match status" value="1"/>
</dbReference>
<reference evidence="5 6" key="1">
    <citation type="submission" date="2017-07" db="EMBL/GenBank/DDBJ databases">
        <title>Isolation and whole genome analysis of endospore-forming bacteria from heroin.</title>
        <authorList>
            <person name="Kalinowski J."/>
            <person name="Ahrens B."/>
            <person name="Al-Dilaimi A."/>
            <person name="Winkler A."/>
            <person name="Wibberg D."/>
            <person name="Schleenbecker U."/>
            <person name="Ruckert C."/>
            <person name="Wolfel R."/>
            <person name="Grass G."/>
        </authorList>
    </citation>
    <scope>NUCLEOTIDE SEQUENCE [LARGE SCALE GENOMIC DNA]</scope>
    <source>
        <strain evidence="5 6">7537-G1</strain>
    </source>
</reference>
<proteinExistence type="predicted"/>